<keyword evidence="5" id="KW-0966">Cell projection</keyword>
<dbReference type="PANTHER" id="PTHR14920">
    <property type="entry name" value="OSMOTIC AVOIDANCE ABNORMAL PROTEIN 1/WD REPEAT MEMBRANE PROTEIN"/>
    <property type="match status" value="1"/>
</dbReference>
<name>A0AAE0BP16_9CHLO</name>
<proteinExistence type="predicted"/>
<reference evidence="8 9" key="1">
    <citation type="journal article" date="2015" name="Genome Biol. Evol.">
        <title>Comparative Genomics of a Bacterivorous Green Alga Reveals Evolutionary Causalities and Consequences of Phago-Mixotrophic Mode of Nutrition.</title>
        <authorList>
            <person name="Burns J.A."/>
            <person name="Paasch A."/>
            <person name="Narechania A."/>
            <person name="Kim E."/>
        </authorList>
    </citation>
    <scope>NUCLEOTIDE SEQUENCE [LARGE SCALE GENOMIC DNA]</scope>
    <source>
        <strain evidence="8 9">PLY_AMNH</strain>
    </source>
</reference>
<dbReference type="InterPro" id="IPR040379">
    <property type="entry name" value="WDR19/dyf-2"/>
</dbReference>
<dbReference type="GO" id="GO:0035721">
    <property type="term" value="P:intraciliary retrograde transport"/>
    <property type="evidence" value="ECO:0007669"/>
    <property type="project" value="InterPro"/>
</dbReference>
<keyword evidence="4" id="KW-0969">Cilium</keyword>
<keyword evidence="3" id="KW-0677">Repeat</keyword>
<protein>
    <recommendedName>
        <fullName evidence="7">IF140/IFT172/WDR19 TPR domain-containing protein</fullName>
    </recommendedName>
</protein>
<keyword evidence="2" id="KW-0853">WD repeat</keyword>
<evidence type="ECO:0000256" key="2">
    <source>
        <dbReference type="ARBA" id="ARBA00022574"/>
    </source>
</evidence>
<feature type="region of interest" description="Disordered" evidence="6">
    <location>
        <begin position="130"/>
        <end position="159"/>
    </location>
</feature>
<dbReference type="InterPro" id="IPR056168">
    <property type="entry name" value="TPR_IF140/IFT172/WDR19"/>
</dbReference>
<dbReference type="PANTHER" id="PTHR14920:SF0">
    <property type="entry name" value="WD REPEAT DOMAIN 19"/>
    <property type="match status" value="1"/>
</dbReference>
<gene>
    <name evidence="8" type="ORF">CYMTET_50059</name>
</gene>
<evidence type="ECO:0000313" key="8">
    <source>
        <dbReference type="EMBL" id="KAK3240077.1"/>
    </source>
</evidence>
<keyword evidence="9" id="KW-1185">Reference proteome</keyword>
<organism evidence="8 9">
    <name type="scientific">Cymbomonas tetramitiformis</name>
    <dbReference type="NCBI Taxonomy" id="36881"/>
    <lineage>
        <taxon>Eukaryota</taxon>
        <taxon>Viridiplantae</taxon>
        <taxon>Chlorophyta</taxon>
        <taxon>Pyramimonadophyceae</taxon>
        <taxon>Pyramimonadales</taxon>
        <taxon>Pyramimonadaceae</taxon>
        <taxon>Cymbomonas</taxon>
    </lineage>
</organism>
<dbReference type="GO" id="GO:0005929">
    <property type="term" value="C:cilium"/>
    <property type="evidence" value="ECO:0007669"/>
    <property type="project" value="UniProtKB-SubCell"/>
</dbReference>
<comment type="subcellular location">
    <subcellularLocation>
        <location evidence="1">Cell projection</location>
        <location evidence="1">Cilium</location>
    </subcellularLocation>
</comment>
<evidence type="ECO:0000256" key="3">
    <source>
        <dbReference type="ARBA" id="ARBA00022737"/>
    </source>
</evidence>
<feature type="domain" description="IF140/IFT172/WDR19 TPR" evidence="7">
    <location>
        <begin position="263"/>
        <end position="402"/>
    </location>
</feature>
<sequence length="706" mass="78690">ALQHETRNFGNDHLCHAGIARTTLHLGDIRRGRQLALDSDNLLLCRECAAILESMNQLQDAAELFERGGQYEKAASIYIQTKSFSLAQPLMAKISTPKLHVQYAKAKEAEGRCCGAPPNTALLAPWSGGAPRTLRSSPHGAAAPPRIPSEGAGTGEAGSSPSAPQCAILRFGCDALSAILRFGCDALSAILWFGCDALSAILRFGCDALNGILWFGWPAPWSSRAAQKRGFPEGPCWSELAAGWLWRKFCLLVMLGRAAGSRYEEAVQAYETAKDLDNVVRLTLQHLNNPQRAFALVRRVRSAEGALLVSKFCTQSGDYPAAIEFLLMARRGEEAFEMAQSHEEMDTYVRILGTAGTPEEYQKLAKYYESKGIFAKAGELYEKCEQYQQALKLYLRCGATEIDRAINVVGRANNDMLTNQLVDFLMGETDGIQKDHNYLFRLHMALHQYEQAAHTAVLIARQEQEMGNYKLSHTQLFDTFKELELQNKRPPAELTRQLMLLHSYILVKTLVKLNDHSSAARMLIRVAKNISKFPRHVVPILTSTVIECQRSGNKKTAFEYASMLMRPEYRQQISAQYKRKIENIVRKPDKADEEEPMSECPHCRTLGPESELECNNCKNIIPYCIATGRRMVLSDWAQCPSCRFPCRASVFVKIIASEKLCPMCNQPVVLSAIQKITDPVAMLKAHAESCKNADNQEDEQSEQTGA</sequence>
<dbReference type="Proteomes" id="UP001190700">
    <property type="component" value="Unassembled WGS sequence"/>
</dbReference>
<evidence type="ECO:0000256" key="4">
    <source>
        <dbReference type="ARBA" id="ARBA00023069"/>
    </source>
</evidence>
<feature type="non-terminal residue" evidence="8">
    <location>
        <position position="1"/>
    </location>
</feature>
<evidence type="ECO:0000256" key="5">
    <source>
        <dbReference type="ARBA" id="ARBA00023273"/>
    </source>
</evidence>
<comment type="caution">
    <text evidence="8">The sequence shown here is derived from an EMBL/GenBank/DDBJ whole genome shotgun (WGS) entry which is preliminary data.</text>
</comment>
<dbReference type="GO" id="GO:0030991">
    <property type="term" value="C:intraciliary transport particle A"/>
    <property type="evidence" value="ECO:0007669"/>
    <property type="project" value="TreeGrafter"/>
</dbReference>
<dbReference type="EMBL" id="LGRX02033747">
    <property type="protein sequence ID" value="KAK3240077.1"/>
    <property type="molecule type" value="Genomic_DNA"/>
</dbReference>
<dbReference type="AlphaFoldDB" id="A0AAE0BP16"/>
<dbReference type="Pfam" id="PF24762">
    <property type="entry name" value="TPR_IF140-IFT172"/>
    <property type="match status" value="1"/>
</dbReference>
<evidence type="ECO:0000256" key="6">
    <source>
        <dbReference type="SAM" id="MobiDB-lite"/>
    </source>
</evidence>
<evidence type="ECO:0000259" key="7">
    <source>
        <dbReference type="Pfam" id="PF24762"/>
    </source>
</evidence>
<evidence type="ECO:0000313" key="9">
    <source>
        <dbReference type="Proteomes" id="UP001190700"/>
    </source>
</evidence>
<dbReference type="GO" id="GO:0060271">
    <property type="term" value="P:cilium assembly"/>
    <property type="evidence" value="ECO:0007669"/>
    <property type="project" value="TreeGrafter"/>
</dbReference>
<accession>A0AAE0BP16</accession>
<evidence type="ECO:0000256" key="1">
    <source>
        <dbReference type="ARBA" id="ARBA00004138"/>
    </source>
</evidence>